<dbReference type="VEuPathDB" id="PlasmoDB:PVBDA_1104340"/>
<organism evidence="1 2">
    <name type="scientific">Plasmodium vinckei brucechwatti</name>
    <dbReference type="NCBI Taxonomy" id="119398"/>
    <lineage>
        <taxon>Eukaryota</taxon>
        <taxon>Sar</taxon>
        <taxon>Alveolata</taxon>
        <taxon>Apicomplexa</taxon>
        <taxon>Aconoidasida</taxon>
        <taxon>Haemosporida</taxon>
        <taxon>Plasmodiidae</taxon>
        <taxon>Plasmodium</taxon>
        <taxon>Plasmodium (Vinckeia)</taxon>
    </lineage>
</organism>
<reference evidence="1 2" key="1">
    <citation type="submission" date="2020-08" db="EMBL/GenBank/DDBJ databases">
        <authorList>
            <person name="Ramaprasad A."/>
        </authorList>
    </citation>
    <scope>NUCLEOTIDE SEQUENCE [LARGE SCALE GENOMIC DNA]</scope>
</reference>
<evidence type="ECO:0000313" key="1">
    <source>
        <dbReference type="EMBL" id="CAD2096210.1"/>
    </source>
</evidence>
<dbReference type="EMBL" id="LR865389">
    <property type="protein sequence ID" value="CAD2096210.1"/>
    <property type="molecule type" value="Genomic_DNA"/>
</dbReference>
<protein>
    <recommendedName>
        <fullName evidence="3">CLAMP domain-containing protein</fullName>
    </recommendedName>
</protein>
<name>A0A6V7SE98_PLAVN</name>
<evidence type="ECO:0000313" key="2">
    <source>
        <dbReference type="Proteomes" id="UP000515550"/>
    </source>
</evidence>
<sequence length="381" mass="45615">MEESHVKFFTYIDIKKKDMRKIITMCNKRKQKKVLMKKLKMDFGDKNIKITGNTKKAFLKINNFLPAGINNEQTIDEMENDHEYFRKVWIEKNNTTCLYDLSLYNINKIKKRKMKKIVADLFHNILIYCIGINLSIREISTFLSIQKYIFLKLVNGYENIINLFLQFKNIILKHSINRKPNYIKIFSYSSTKLLIKYSMNNFFKKFAFYKFIFNPIYKINFDCQTNQIFGLDIYDDKCYDIRGTEKLNDNIQFYNFENGEELNRAKDLVKLNVGSVTNFENKNDDSFEKEFQNYLDKYSIKKDLNIFEVNKYKTDKNLQKVFNSIKKKSSYPTKFCENCEAQKKKNFEKDTSKEQIIKKANNLYNDLEERVITRLNLLLGN</sequence>
<dbReference type="Pfam" id="PF14769">
    <property type="entry name" value="CLAMP"/>
    <property type="match status" value="1"/>
</dbReference>
<dbReference type="InterPro" id="IPR032727">
    <property type="entry name" value="CLAMP"/>
</dbReference>
<dbReference type="Proteomes" id="UP000515550">
    <property type="component" value="Chromosome PVBDA_11"/>
</dbReference>
<dbReference type="PANTHER" id="PTHR28457:SF1">
    <property type="entry name" value="CILIA- AND FLAGELLA-ASSOCIATED PROTEIN 119"/>
    <property type="match status" value="1"/>
</dbReference>
<dbReference type="AlphaFoldDB" id="A0A6V7SE98"/>
<gene>
    <name evidence="1" type="ORF">PVBDA_1104340</name>
</gene>
<accession>A0A6V7SE98</accession>
<proteinExistence type="predicted"/>
<evidence type="ECO:0008006" key="3">
    <source>
        <dbReference type="Google" id="ProtNLM"/>
    </source>
</evidence>
<dbReference type="PANTHER" id="PTHR28457">
    <property type="entry name" value="COILED-COIL DOMAIN-CONTAINING PROTEIN 189"/>
    <property type="match status" value="1"/>
</dbReference>